<dbReference type="EMBL" id="JAULSY010000310">
    <property type="protein sequence ID" value="KAK0650877.1"/>
    <property type="molecule type" value="Genomic_DNA"/>
</dbReference>
<dbReference type="Proteomes" id="UP001174997">
    <property type="component" value="Unassembled WGS sequence"/>
</dbReference>
<evidence type="ECO:0000313" key="2">
    <source>
        <dbReference type="EMBL" id="KAK0650877.1"/>
    </source>
</evidence>
<gene>
    <name evidence="2" type="ORF">QBC41DRAFT_332503</name>
</gene>
<proteinExistence type="predicted"/>
<sequence length="113" mass="11713">MVSSWRQLRLPPGQQKQSPISSFDAFARLPTAYRGVSDRGEHHPAPVSPEGPPTGARQRGAAEGAEATPPAPKVGLCGPLTDGQTCQQPPGGTRRLAKPLRADPPAGASSWGA</sequence>
<dbReference type="AlphaFoldDB" id="A0AA39YG41"/>
<feature type="compositionally biased region" description="Low complexity" evidence="1">
    <location>
        <begin position="55"/>
        <end position="68"/>
    </location>
</feature>
<reference evidence="2" key="1">
    <citation type="submission" date="2023-06" db="EMBL/GenBank/DDBJ databases">
        <title>Genome-scale phylogeny and comparative genomics of the fungal order Sordariales.</title>
        <authorList>
            <consortium name="Lawrence Berkeley National Laboratory"/>
            <person name="Hensen N."/>
            <person name="Bonometti L."/>
            <person name="Westerberg I."/>
            <person name="Brannstrom I.O."/>
            <person name="Guillou S."/>
            <person name="Cros-Aarteil S."/>
            <person name="Calhoun S."/>
            <person name="Haridas S."/>
            <person name="Kuo A."/>
            <person name="Mondo S."/>
            <person name="Pangilinan J."/>
            <person name="Riley R."/>
            <person name="Labutti K."/>
            <person name="Andreopoulos B."/>
            <person name="Lipzen A."/>
            <person name="Chen C."/>
            <person name="Yanf M."/>
            <person name="Daum C."/>
            <person name="Ng V."/>
            <person name="Clum A."/>
            <person name="Steindorff A."/>
            <person name="Ohm R."/>
            <person name="Martin F."/>
            <person name="Silar P."/>
            <person name="Natvig D."/>
            <person name="Lalanne C."/>
            <person name="Gautier V."/>
            <person name="Ament-Velasquez S.L."/>
            <person name="Kruys A."/>
            <person name="Hutchinson M.I."/>
            <person name="Powell A.J."/>
            <person name="Barry K."/>
            <person name="Miller A.N."/>
            <person name="Grigoriev I.V."/>
            <person name="Debuchy R."/>
            <person name="Gladieux P."/>
            <person name="Thoren M.H."/>
            <person name="Johannesson H."/>
        </authorList>
    </citation>
    <scope>NUCLEOTIDE SEQUENCE</scope>
    <source>
        <strain evidence="2">CBS 307.81</strain>
    </source>
</reference>
<protein>
    <submittedName>
        <fullName evidence="2">Uncharacterized protein</fullName>
    </submittedName>
</protein>
<organism evidence="2 3">
    <name type="scientific">Cercophora samala</name>
    <dbReference type="NCBI Taxonomy" id="330535"/>
    <lineage>
        <taxon>Eukaryota</taxon>
        <taxon>Fungi</taxon>
        <taxon>Dikarya</taxon>
        <taxon>Ascomycota</taxon>
        <taxon>Pezizomycotina</taxon>
        <taxon>Sordariomycetes</taxon>
        <taxon>Sordariomycetidae</taxon>
        <taxon>Sordariales</taxon>
        <taxon>Lasiosphaeriaceae</taxon>
        <taxon>Cercophora</taxon>
    </lineage>
</organism>
<evidence type="ECO:0000256" key="1">
    <source>
        <dbReference type="SAM" id="MobiDB-lite"/>
    </source>
</evidence>
<name>A0AA39YG41_9PEZI</name>
<evidence type="ECO:0000313" key="3">
    <source>
        <dbReference type="Proteomes" id="UP001174997"/>
    </source>
</evidence>
<keyword evidence="3" id="KW-1185">Reference proteome</keyword>
<comment type="caution">
    <text evidence="2">The sequence shown here is derived from an EMBL/GenBank/DDBJ whole genome shotgun (WGS) entry which is preliminary data.</text>
</comment>
<accession>A0AA39YG41</accession>
<feature type="region of interest" description="Disordered" evidence="1">
    <location>
        <begin position="1"/>
        <end position="113"/>
    </location>
</feature>